<evidence type="ECO:0000256" key="6">
    <source>
        <dbReference type="ARBA" id="ARBA00035243"/>
    </source>
</evidence>
<dbReference type="HAMAP" id="MF_01325_B">
    <property type="entry name" value="Ribosomal_uL3_B"/>
    <property type="match status" value="1"/>
</dbReference>
<comment type="function">
    <text evidence="7">One of the primary rRNA binding proteins, it binds directly near the 3'-end of the 23S rRNA, where it nucleates assembly of the 50S subunit.</text>
</comment>
<dbReference type="GO" id="GO:0019843">
    <property type="term" value="F:rRNA binding"/>
    <property type="evidence" value="ECO:0007669"/>
    <property type="project" value="UniProtKB-UniRule"/>
</dbReference>
<sequence length="200" mass="21359">MKYILGKKVGMTQMFDEAGNVVPVTLVHAEKNIVTQVRTVEKDGYSAVQIGHSTKRVLRKPQAGHVKELPNVRNLKEFRVSATDKNRGDALDVTQFNVGDLVKVSGVSKGKGFQGVVKRHGFHGAPASHGTKHALRSPGSIGATWPQRVIKGMRMAGRMGGVQVSVRNIRVVAVDGDKEILALAGALPGKPGTVLSILGK</sequence>
<dbReference type="EMBL" id="MHQK01000027">
    <property type="protein sequence ID" value="OHA01447.1"/>
    <property type="molecule type" value="Genomic_DNA"/>
</dbReference>
<dbReference type="Proteomes" id="UP000178710">
    <property type="component" value="Unassembled WGS sequence"/>
</dbReference>
<keyword evidence="2 7" id="KW-0699">rRNA-binding</keyword>
<evidence type="ECO:0000256" key="1">
    <source>
        <dbReference type="ARBA" id="ARBA00006540"/>
    </source>
</evidence>
<dbReference type="InterPro" id="IPR009000">
    <property type="entry name" value="Transl_B-barrel_sf"/>
</dbReference>
<dbReference type="InterPro" id="IPR000597">
    <property type="entry name" value="Ribosomal_uL3"/>
</dbReference>
<keyword evidence="3 7" id="KW-0694">RNA-binding</keyword>
<gene>
    <name evidence="7" type="primary">rplC</name>
    <name evidence="8" type="ORF">A3C12_03105</name>
</gene>
<proteinExistence type="inferred from homology"/>
<comment type="subunit">
    <text evidence="7">Part of the 50S ribosomal subunit. Forms a cluster with proteins L14 and L19.</text>
</comment>
<evidence type="ECO:0000256" key="4">
    <source>
        <dbReference type="ARBA" id="ARBA00022980"/>
    </source>
</evidence>
<dbReference type="GO" id="GO:0003735">
    <property type="term" value="F:structural constituent of ribosome"/>
    <property type="evidence" value="ECO:0007669"/>
    <property type="project" value="UniProtKB-UniRule"/>
</dbReference>
<dbReference type="FunFam" id="2.40.30.10:FF:000004">
    <property type="entry name" value="50S ribosomal protein L3"/>
    <property type="match status" value="1"/>
</dbReference>
<protein>
    <recommendedName>
        <fullName evidence="6 7">Large ribosomal subunit protein uL3</fullName>
    </recommendedName>
</protein>
<dbReference type="InterPro" id="IPR019927">
    <property type="entry name" value="Ribosomal_uL3_bac/org-type"/>
</dbReference>
<dbReference type="NCBIfam" id="TIGR03625">
    <property type="entry name" value="L3_bact"/>
    <property type="match status" value="1"/>
</dbReference>
<keyword evidence="4 7" id="KW-0689">Ribosomal protein</keyword>
<evidence type="ECO:0000256" key="3">
    <source>
        <dbReference type="ARBA" id="ARBA00022884"/>
    </source>
</evidence>
<evidence type="ECO:0000313" key="8">
    <source>
        <dbReference type="EMBL" id="OHA01447.1"/>
    </source>
</evidence>
<dbReference type="PANTHER" id="PTHR11229:SF16">
    <property type="entry name" value="LARGE RIBOSOMAL SUBUNIT PROTEIN UL3C"/>
    <property type="match status" value="1"/>
</dbReference>
<dbReference type="Gene3D" id="3.30.160.810">
    <property type="match status" value="1"/>
</dbReference>
<comment type="similarity">
    <text evidence="1 7">Belongs to the universal ribosomal protein uL3 family.</text>
</comment>
<evidence type="ECO:0000313" key="9">
    <source>
        <dbReference type="Proteomes" id="UP000178710"/>
    </source>
</evidence>
<reference evidence="8 9" key="1">
    <citation type="journal article" date="2016" name="Nat. Commun.">
        <title>Thousands of microbial genomes shed light on interconnected biogeochemical processes in an aquifer system.</title>
        <authorList>
            <person name="Anantharaman K."/>
            <person name="Brown C.T."/>
            <person name="Hug L.A."/>
            <person name="Sharon I."/>
            <person name="Castelle C.J."/>
            <person name="Probst A.J."/>
            <person name="Thomas B.C."/>
            <person name="Singh A."/>
            <person name="Wilkins M.J."/>
            <person name="Karaoz U."/>
            <person name="Brodie E.L."/>
            <person name="Williams K.H."/>
            <person name="Hubbard S.S."/>
            <person name="Banfield J.F."/>
        </authorList>
    </citation>
    <scope>NUCLEOTIDE SEQUENCE [LARGE SCALE GENOMIC DNA]</scope>
</reference>
<evidence type="ECO:0000256" key="2">
    <source>
        <dbReference type="ARBA" id="ARBA00022730"/>
    </source>
</evidence>
<dbReference type="SUPFAM" id="SSF50447">
    <property type="entry name" value="Translation proteins"/>
    <property type="match status" value="1"/>
</dbReference>
<dbReference type="GO" id="GO:0022625">
    <property type="term" value="C:cytosolic large ribosomal subunit"/>
    <property type="evidence" value="ECO:0007669"/>
    <property type="project" value="TreeGrafter"/>
</dbReference>
<accession>A0A1G2KPW7</accession>
<dbReference type="Gene3D" id="2.40.30.10">
    <property type="entry name" value="Translation factors"/>
    <property type="match status" value="1"/>
</dbReference>
<evidence type="ECO:0000256" key="5">
    <source>
        <dbReference type="ARBA" id="ARBA00023274"/>
    </source>
</evidence>
<evidence type="ECO:0000256" key="7">
    <source>
        <dbReference type="HAMAP-Rule" id="MF_01325"/>
    </source>
</evidence>
<organism evidence="8 9">
    <name type="scientific">Candidatus Sungbacteria bacterium RIFCSPHIGHO2_02_FULL_49_20</name>
    <dbReference type="NCBI Taxonomy" id="1802272"/>
    <lineage>
        <taxon>Bacteria</taxon>
        <taxon>Candidatus Sungiibacteriota</taxon>
    </lineage>
</organism>
<comment type="caution">
    <text evidence="8">The sequence shown here is derived from an EMBL/GenBank/DDBJ whole genome shotgun (WGS) entry which is preliminary data.</text>
</comment>
<dbReference type="GO" id="GO:0006412">
    <property type="term" value="P:translation"/>
    <property type="evidence" value="ECO:0007669"/>
    <property type="project" value="UniProtKB-UniRule"/>
</dbReference>
<dbReference type="PANTHER" id="PTHR11229">
    <property type="entry name" value="50S RIBOSOMAL PROTEIN L3"/>
    <property type="match status" value="1"/>
</dbReference>
<dbReference type="AlphaFoldDB" id="A0A1G2KPW7"/>
<dbReference type="Pfam" id="PF00297">
    <property type="entry name" value="Ribosomal_L3"/>
    <property type="match status" value="1"/>
</dbReference>
<keyword evidence="5 7" id="KW-0687">Ribonucleoprotein</keyword>
<name>A0A1G2KPW7_9BACT</name>